<evidence type="ECO:0000256" key="10">
    <source>
        <dbReference type="ARBA" id="ARBA00034138"/>
    </source>
</evidence>
<evidence type="ECO:0000256" key="5">
    <source>
        <dbReference type="ARBA" id="ARBA00022793"/>
    </source>
</evidence>
<comment type="catalytic activity">
    <reaction evidence="14">
        <text>L-ornithine + H(+) = putrescine + CO2</text>
        <dbReference type="Rhea" id="RHEA:22964"/>
        <dbReference type="ChEBI" id="CHEBI:15378"/>
        <dbReference type="ChEBI" id="CHEBI:16526"/>
        <dbReference type="ChEBI" id="CHEBI:46911"/>
        <dbReference type="ChEBI" id="CHEBI:326268"/>
        <dbReference type="EC" id="4.1.1.17"/>
    </reaction>
</comment>
<evidence type="ECO:0000256" key="14">
    <source>
        <dbReference type="ARBA" id="ARBA00049127"/>
    </source>
</evidence>
<dbReference type="PRINTS" id="PR01182">
    <property type="entry name" value="ORNDCRBXLASE"/>
</dbReference>
<evidence type="ECO:0000256" key="15">
    <source>
        <dbReference type="PIRSR" id="PIRSR600183-50"/>
    </source>
</evidence>
<evidence type="ECO:0000256" key="3">
    <source>
        <dbReference type="ARBA" id="ARBA00008872"/>
    </source>
</evidence>
<comment type="subunit">
    <text evidence="13">Homodimer. Only the dimer is catalytically active, as the active sites are constructed of residues from both monomers.</text>
</comment>
<evidence type="ECO:0000256" key="12">
    <source>
        <dbReference type="ARBA" id="ARBA00039485"/>
    </source>
</evidence>
<dbReference type="Pfam" id="PF02784">
    <property type="entry name" value="Orn_Arg_deC_N"/>
    <property type="match status" value="1"/>
</dbReference>
<dbReference type="InterPro" id="IPR002433">
    <property type="entry name" value="Orn_de-COase"/>
</dbReference>
<organism evidence="17 18">
    <name type="scientific">Acrodontium crateriforme</name>
    <dbReference type="NCBI Taxonomy" id="150365"/>
    <lineage>
        <taxon>Eukaryota</taxon>
        <taxon>Fungi</taxon>
        <taxon>Dikarya</taxon>
        <taxon>Ascomycota</taxon>
        <taxon>Pezizomycotina</taxon>
        <taxon>Dothideomycetes</taxon>
        <taxon>Dothideomycetidae</taxon>
        <taxon>Mycosphaerellales</taxon>
        <taxon>Teratosphaeriaceae</taxon>
        <taxon>Acrodontium</taxon>
    </lineage>
</organism>
<comment type="subcellular location">
    <subcellularLocation>
        <location evidence="2">Cytoplasm</location>
    </subcellularLocation>
</comment>
<keyword evidence="7" id="KW-0620">Polyamine biosynthesis</keyword>
<keyword evidence="18" id="KW-1185">Reference proteome</keyword>
<dbReference type="GO" id="GO:0005737">
    <property type="term" value="C:cytoplasm"/>
    <property type="evidence" value="ECO:0007669"/>
    <property type="project" value="UniProtKB-SubCell"/>
</dbReference>
<dbReference type="Proteomes" id="UP001303373">
    <property type="component" value="Chromosome 11"/>
</dbReference>
<dbReference type="InterPro" id="IPR022653">
    <property type="entry name" value="De-COase2_pyr-phos_BS"/>
</dbReference>
<evidence type="ECO:0000313" key="18">
    <source>
        <dbReference type="Proteomes" id="UP001303373"/>
    </source>
</evidence>
<dbReference type="InterPro" id="IPR009006">
    <property type="entry name" value="Ala_racemase/Decarboxylase_C"/>
</dbReference>
<dbReference type="CDD" id="cd00622">
    <property type="entry name" value="PLPDE_III_ODC"/>
    <property type="match status" value="1"/>
</dbReference>
<dbReference type="EC" id="4.1.1.17" evidence="10"/>
<dbReference type="SUPFAM" id="SSF50621">
    <property type="entry name" value="Alanine racemase C-terminal domain-like"/>
    <property type="match status" value="1"/>
</dbReference>
<keyword evidence="8" id="KW-0456">Lyase</keyword>
<feature type="modified residue" description="N6-(pyridoxal phosphate)lysine" evidence="15">
    <location>
        <position position="100"/>
    </location>
</feature>
<dbReference type="FunFam" id="3.20.20.10:FF:000005">
    <property type="entry name" value="Ornithine decarboxylase"/>
    <property type="match status" value="1"/>
</dbReference>
<comment type="function">
    <text evidence="11">Catalyzes the first and rate-limiting step of polyamine biosynthesis that converts ornithine into putrescine, which is the precursor for the polyamines, spermidine and spermine. Polyamines are essential for cell proliferation and are implicated in cellular processes, ranging from DNA replication to apoptosis.</text>
</comment>
<name>A0AAQ3M800_9PEZI</name>
<comment type="pathway">
    <text evidence="9">Amine and polyamine biosynthesis; putrescine biosynthesis via L-ornithine pathway; putrescine from L-ornithine: step 1/1.</text>
</comment>
<dbReference type="SUPFAM" id="SSF51419">
    <property type="entry name" value="PLP-binding barrel"/>
    <property type="match status" value="1"/>
</dbReference>
<keyword evidence="4" id="KW-0963">Cytoplasm</keyword>
<dbReference type="InterPro" id="IPR029066">
    <property type="entry name" value="PLP-binding_barrel"/>
</dbReference>
<dbReference type="EMBL" id="CP138590">
    <property type="protein sequence ID" value="WPH03627.1"/>
    <property type="molecule type" value="Genomic_DNA"/>
</dbReference>
<dbReference type="InterPro" id="IPR022644">
    <property type="entry name" value="De-COase2_N"/>
</dbReference>
<dbReference type="PRINTS" id="PR01179">
    <property type="entry name" value="ODADCRBXLASE"/>
</dbReference>
<dbReference type="FunFam" id="2.40.37.10:FF:000010">
    <property type="entry name" value="Ornithine decarboxylase"/>
    <property type="match status" value="1"/>
</dbReference>
<evidence type="ECO:0000256" key="1">
    <source>
        <dbReference type="ARBA" id="ARBA00001933"/>
    </source>
</evidence>
<comment type="cofactor">
    <cofactor evidence="1 15">
        <name>pyridoxal 5'-phosphate</name>
        <dbReference type="ChEBI" id="CHEBI:597326"/>
    </cofactor>
</comment>
<keyword evidence="5" id="KW-0210">Decarboxylase</keyword>
<dbReference type="PROSITE" id="PS00878">
    <property type="entry name" value="ODR_DC_2_1"/>
    <property type="match status" value="1"/>
</dbReference>
<comment type="similarity">
    <text evidence="3">Belongs to the Orn/Lys/Arg decarboxylase class-II family.</text>
</comment>
<evidence type="ECO:0000259" key="16">
    <source>
        <dbReference type="Pfam" id="PF02784"/>
    </source>
</evidence>
<dbReference type="GO" id="GO:0033387">
    <property type="term" value="P:putrescine biosynthetic process from arginine, via ornithine"/>
    <property type="evidence" value="ECO:0007669"/>
    <property type="project" value="TreeGrafter"/>
</dbReference>
<evidence type="ECO:0000256" key="11">
    <source>
        <dbReference type="ARBA" id="ARBA00037173"/>
    </source>
</evidence>
<dbReference type="PANTHER" id="PTHR11482:SF6">
    <property type="entry name" value="ORNITHINE DECARBOXYLASE 1-RELATED"/>
    <property type="match status" value="1"/>
</dbReference>
<dbReference type="PANTHER" id="PTHR11482">
    <property type="entry name" value="ARGININE/DIAMINOPIMELATE/ORNITHINE DECARBOXYLASE"/>
    <property type="match status" value="1"/>
</dbReference>
<accession>A0AAQ3M800</accession>
<evidence type="ECO:0000256" key="8">
    <source>
        <dbReference type="ARBA" id="ARBA00023239"/>
    </source>
</evidence>
<evidence type="ECO:0000313" key="17">
    <source>
        <dbReference type="EMBL" id="WPH03627.1"/>
    </source>
</evidence>
<evidence type="ECO:0000256" key="13">
    <source>
        <dbReference type="ARBA" id="ARBA00046672"/>
    </source>
</evidence>
<proteinExistence type="inferred from homology"/>
<evidence type="ECO:0000256" key="9">
    <source>
        <dbReference type="ARBA" id="ARBA00034115"/>
    </source>
</evidence>
<evidence type="ECO:0000256" key="2">
    <source>
        <dbReference type="ARBA" id="ARBA00004496"/>
    </source>
</evidence>
<dbReference type="InterPro" id="IPR000183">
    <property type="entry name" value="Orn/DAP/Arg_de-COase"/>
</dbReference>
<dbReference type="AlphaFoldDB" id="A0AAQ3M800"/>
<dbReference type="Gene3D" id="3.20.20.10">
    <property type="entry name" value="Alanine racemase"/>
    <property type="match status" value="1"/>
</dbReference>
<evidence type="ECO:0000256" key="4">
    <source>
        <dbReference type="ARBA" id="ARBA00022490"/>
    </source>
</evidence>
<reference evidence="17 18" key="1">
    <citation type="submission" date="2023-11" db="EMBL/GenBank/DDBJ databases">
        <title>An acidophilic fungus is an integral part of prey digestion in a carnivorous sundew plant.</title>
        <authorList>
            <person name="Tsai I.J."/>
        </authorList>
    </citation>
    <scope>NUCLEOTIDE SEQUENCE [LARGE SCALE GENOMIC DNA]</scope>
    <source>
        <strain evidence="17">169a</strain>
    </source>
</reference>
<feature type="domain" description="Orn/DAP/Arg decarboxylase 2 N-terminal" evidence="16">
    <location>
        <begin position="76"/>
        <end position="304"/>
    </location>
</feature>
<feature type="active site" description="Proton donor" evidence="15">
    <location>
        <position position="415"/>
    </location>
</feature>
<evidence type="ECO:0000256" key="7">
    <source>
        <dbReference type="ARBA" id="ARBA00023115"/>
    </source>
</evidence>
<protein>
    <recommendedName>
        <fullName evidence="12">Ornithine decarboxylase</fullName>
        <ecNumber evidence="10">4.1.1.17</ecNumber>
    </recommendedName>
</protein>
<evidence type="ECO:0000256" key="6">
    <source>
        <dbReference type="ARBA" id="ARBA00022898"/>
    </source>
</evidence>
<gene>
    <name evidence="17" type="ORF">R9X50_00651000</name>
</gene>
<sequence length="477" mass="52792">MAPIFLDNTTQEYKNWSEKTNTDTHSVSDFLSGADQKYGAKQAKEMIGNALQKHIQTIDPSVCEPGDEDAFFVADLGDVYRQHLRWKKNLPRITPHFAVKCNPDPMVLRLLAALGAGFDCASKAEIEEVLKIGVDPSRIIYAQPCKTQSYLRYTVKQNVRQMTFDNTDELYKIKQIAPDAELFLRIFTDDSASLCRLSQKFGASMENTQELLTLAKKLDLNVAGVAFHVGSGASDPSAFRKAVSDARIVFDQAAALGYQLHTLDVGGGFMSDTFDVMAPVLGQAVDDNFPSSVRIIAEPGRYYTSSAFTLACNVIARRTVEDAATGTKSYMLYMNDGVYGNFSSIIFDHQHPVPQVLRTTYNKDGFNYSFSESMTDSGYASAEEGRLTPPLDNDRATNNVVTRNPIEYSIWGPTCDGIDCISSSWSSPETLDIGDWLYFDDMGAYTKCSATRFNGFTDRHMTVYICSEAGARALVGM</sequence>
<keyword evidence="6 15" id="KW-0663">Pyridoxal phosphate</keyword>
<dbReference type="Gene3D" id="2.40.37.10">
    <property type="entry name" value="Lyase, Ornithine Decarboxylase, Chain A, domain 1"/>
    <property type="match status" value="1"/>
</dbReference>
<dbReference type="GO" id="GO:0004586">
    <property type="term" value="F:ornithine decarboxylase activity"/>
    <property type="evidence" value="ECO:0007669"/>
    <property type="project" value="UniProtKB-EC"/>
</dbReference>